<accession>A0A1F6B2W6</accession>
<evidence type="ECO:0008006" key="3">
    <source>
        <dbReference type="Google" id="ProtNLM"/>
    </source>
</evidence>
<dbReference type="Proteomes" id="UP000176450">
    <property type="component" value="Unassembled WGS sequence"/>
</dbReference>
<sequence>MILIVIALLVILPTFWVYGFIASNDLTVPSGDIKRYKKILVVFPHPDDETLSSGGLISTLTGQGGVVTVVVLTRGEKGNSDARLDTGLKNIRAAELTNAAKALGVVNVILENFGDGLLRKKKPQLIRYITDVLQKQTPDLVITYDLSGLYGHEDHITVSEILTDLIKKKYPKTTLLYPSFPEKIYSMIKLPEHMAKDPEFRKRRATPTMKVFIGIHAVHRIQAMYAYKSQLSSFRKGMPVPAIPLWWYYSLQMFEYYHRAN</sequence>
<evidence type="ECO:0000313" key="2">
    <source>
        <dbReference type="Proteomes" id="UP000176450"/>
    </source>
</evidence>
<gene>
    <name evidence="1" type="ORF">A3A63_01175</name>
</gene>
<dbReference type="SUPFAM" id="SSF102588">
    <property type="entry name" value="LmbE-like"/>
    <property type="match status" value="1"/>
</dbReference>
<dbReference type="InterPro" id="IPR024078">
    <property type="entry name" value="LmbE-like_dom_sf"/>
</dbReference>
<evidence type="ECO:0000313" key="1">
    <source>
        <dbReference type="EMBL" id="OGG31276.1"/>
    </source>
</evidence>
<dbReference type="PANTHER" id="PTHR12993:SF11">
    <property type="entry name" value="N-ACETYLGLUCOSAMINYL-PHOSPHATIDYLINOSITOL DE-N-ACETYLASE"/>
    <property type="match status" value="1"/>
</dbReference>
<dbReference type="GO" id="GO:0016811">
    <property type="term" value="F:hydrolase activity, acting on carbon-nitrogen (but not peptide) bonds, in linear amides"/>
    <property type="evidence" value="ECO:0007669"/>
    <property type="project" value="TreeGrafter"/>
</dbReference>
<dbReference type="EMBL" id="MFJX01000018">
    <property type="protein sequence ID" value="OGG31276.1"/>
    <property type="molecule type" value="Genomic_DNA"/>
</dbReference>
<comment type="caution">
    <text evidence="1">The sequence shown here is derived from an EMBL/GenBank/DDBJ whole genome shotgun (WGS) entry which is preliminary data.</text>
</comment>
<reference evidence="1 2" key="1">
    <citation type="journal article" date="2016" name="Nat. Commun.">
        <title>Thousands of microbial genomes shed light on interconnected biogeochemical processes in an aquifer system.</title>
        <authorList>
            <person name="Anantharaman K."/>
            <person name="Brown C.T."/>
            <person name="Hug L.A."/>
            <person name="Sharon I."/>
            <person name="Castelle C.J."/>
            <person name="Probst A.J."/>
            <person name="Thomas B.C."/>
            <person name="Singh A."/>
            <person name="Wilkins M.J."/>
            <person name="Karaoz U."/>
            <person name="Brodie E.L."/>
            <person name="Williams K.H."/>
            <person name="Hubbard S.S."/>
            <person name="Banfield J.F."/>
        </authorList>
    </citation>
    <scope>NUCLEOTIDE SEQUENCE [LARGE SCALE GENOMIC DNA]</scope>
</reference>
<protein>
    <recommendedName>
        <fullName evidence="3">GlcNAc-PI de-N-acetylase</fullName>
    </recommendedName>
</protein>
<dbReference type="AlphaFoldDB" id="A0A1F6B2W6"/>
<proteinExistence type="predicted"/>
<dbReference type="InterPro" id="IPR003737">
    <property type="entry name" value="GlcNAc_PI_deacetylase-related"/>
</dbReference>
<dbReference type="PANTHER" id="PTHR12993">
    <property type="entry name" value="N-ACETYLGLUCOSAMINYL-PHOSPHATIDYLINOSITOL DE-N-ACETYLASE-RELATED"/>
    <property type="match status" value="1"/>
</dbReference>
<name>A0A1F6B2W6_9BACT</name>
<dbReference type="Gene3D" id="3.40.50.10320">
    <property type="entry name" value="LmbE-like"/>
    <property type="match status" value="1"/>
</dbReference>
<dbReference type="Pfam" id="PF02585">
    <property type="entry name" value="PIG-L"/>
    <property type="match status" value="1"/>
</dbReference>
<organism evidence="1 2">
    <name type="scientific">Candidatus Gottesmanbacteria bacterium RIFCSPLOWO2_01_FULL_46_9</name>
    <dbReference type="NCBI Taxonomy" id="1798394"/>
    <lineage>
        <taxon>Bacteria</taxon>
        <taxon>Candidatus Gottesmaniibacteriota</taxon>
    </lineage>
</organism>